<keyword evidence="12" id="KW-1185">Reference proteome</keyword>
<dbReference type="GO" id="GO:0005524">
    <property type="term" value="F:ATP binding"/>
    <property type="evidence" value="ECO:0007669"/>
    <property type="project" value="UniProtKB-KW"/>
</dbReference>
<sequence>MLEELEIRALGPIRQARLTPHPGMNAITGETGAGKSMLLNAVELISGAQAQPSRVSPDSEQAWVQAIFDVDKDTDIQELAASAGSECADGQLFINRSVPKNGRSRAVLNGHSVPRTVLTNIATQLVTIHGQSEQLTIAHSARQREFLDSFAGNNEQKQTYISAFNHYTRIKDKLEKLHNAQSEAIAQIDYLKDAISRIESIDPHVGEDEDLKSQRDYIENAAEIAVAQASALSALDGSDDDNGNESVTELISRAIHSLRDVESIEQMADIISRLESVSDEVQDIVYALSQLGDDEVNPQDLDRINERIHDLDELSKRWGPTLEDVLEWKQKAQFELEDLDASPQRIHELEEQVEQAHKIAQDAAKELTQTRVKASHELAEKVTQELASLAMEGSELRISITNRDLDITGADNVAFEFVPFPGSSALPLGKSASGGELSRLMLALELVAFENKHGQGQENYSVPTLIFDEIDAGVGGKAAAELGKRLALLARGAQIIVVTHLPQVAAWADRQFVVSKEKTDDNATTTVSLVEGNQRVEEIARMLSGSQSDMSLQHAAELLEECTLS</sequence>
<dbReference type="GO" id="GO:0006310">
    <property type="term" value="P:DNA recombination"/>
    <property type="evidence" value="ECO:0007669"/>
    <property type="project" value="InterPro"/>
</dbReference>
<dbReference type="NCBIfam" id="TIGR00634">
    <property type="entry name" value="recN"/>
    <property type="match status" value="1"/>
</dbReference>
<feature type="domain" description="RecF/RecN/SMC N-terminal" evidence="10">
    <location>
        <begin position="2"/>
        <end position="518"/>
    </location>
</feature>
<evidence type="ECO:0000256" key="3">
    <source>
        <dbReference type="ARBA" id="ARBA00021315"/>
    </source>
</evidence>
<dbReference type="Proteomes" id="UP000291289">
    <property type="component" value="Unassembled WGS sequence"/>
</dbReference>
<dbReference type="AlphaFoldDB" id="A0A4R0QQH6"/>
<evidence type="ECO:0000259" key="10">
    <source>
        <dbReference type="Pfam" id="PF02463"/>
    </source>
</evidence>
<dbReference type="GO" id="GO:0006281">
    <property type="term" value="P:DNA repair"/>
    <property type="evidence" value="ECO:0007669"/>
    <property type="project" value="UniProtKB-KW"/>
</dbReference>
<dbReference type="PANTHER" id="PTHR11059:SF0">
    <property type="entry name" value="DNA REPAIR PROTEIN RECN"/>
    <property type="match status" value="1"/>
</dbReference>
<accession>A0A4R0QQH6</accession>
<evidence type="ECO:0000313" key="11">
    <source>
        <dbReference type="EMBL" id="TCD53568.1"/>
    </source>
</evidence>
<reference evidence="11 12" key="1">
    <citation type="submission" date="2018-12" db="EMBL/GenBank/DDBJ databases">
        <title>Alloscrdovia theropitheci sp. nov: a novel taxon from the feces of the bleeding-herat monkey (Theropithecus geleda).</title>
        <authorList>
            <person name="Modesto M."/>
        </authorList>
    </citation>
    <scope>NUCLEOTIDE SEQUENCE [LARGE SCALE GENOMIC DNA]</scope>
    <source>
        <strain evidence="11 12">GLDI4/2</strain>
    </source>
</reference>
<evidence type="ECO:0000256" key="5">
    <source>
        <dbReference type="ARBA" id="ARBA00022763"/>
    </source>
</evidence>
<dbReference type="Pfam" id="PF02463">
    <property type="entry name" value="SMC_N"/>
    <property type="match status" value="1"/>
</dbReference>
<evidence type="ECO:0000256" key="2">
    <source>
        <dbReference type="ARBA" id="ARBA00009441"/>
    </source>
</evidence>
<proteinExistence type="inferred from homology"/>
<dbReference type="InterPro" id="IPR004604">
    <property type="entry name" value="DNA_recomb/repair_RecN"/>
</dbReference>
<keyword evidence="5 9" id="KW-0227">DNA damage</keyword>
<evidence type="ECO:0000256" key="8">
    <source>
        <dbReference type="ARBA" id="ARBA00033408"/>
    </source>
</evidence>
<evidence type="ECO:0000313" key="12">
    <source>
        <dbReference type="Proteomes" id="UP000291289"/>
    </source>
</evidence>
<dbReference type="CDD" id="cd03241">
    <property type="entry name" value="ABC_RecN"/>
    <property type="match status" value="1"/>
</dbReference>
<dbReference type="InterPro" id="IPR027417">
    <property type="entry name" value="P-loop_NTPase"/>
</dbReference>
<keyword evidence="7 9" id="KW-0234">DNA repair</keyword>
<comment type="caution">
    <text evidence="11">The sequence shown here is derived from an EMBL/GenBank/DDBJ whole genome shotgun (WGS) entry which is preliminary data.</text>
</comment>
<evidence type="ECO:0000256" key="1">
    <source>
        <dbReference type="ARBA" id="ARBA00003618"/>
    </source>
</evidence>
<dbReference type="PANTHER" id="PTHR11059">
    <property type="entry name" value="DNA REPAIR PROTEIN RECN"/>
    <property type="match status" value="1"/>
</dbReference>
<comment type="function">
    <text evidence="1 9">May be involved in recombinational repair of damaged DNA.</text>
</comment>
<name>A0A4R0QQH6_9BIFI</name>
<dbReference type="EMBL" id="RXLP01000027">
    <property type="protein sequence ID" value="TCD53568.1"/>
    <property type="molecule type" value="Genomic_DNA"/>
</dbReference>
<keyword evidence="6" id="KW-0067">ATP-binding</keyword>
<protein>
    <recommendedName>
        <fullName evidence="3 9">DNA repair protein RecN</fullName>
    </recommendedName>
    <alternativeName>
        <fullName evidence="8 9">Recombination protein N</fullName>
    </alternativeName>
</protein>
<comment type="similarity">
    <text evidence="2 9">Belongs to the RecN family.</text>
</comment>
<dbReference type="PIRSF" id="PIRSF003128">
    <property type="entry name" value="RecN"/>
    <property type="match status" value="1"/>
</dbReference>
<evidence type="ECO:0000256" key="4">
    <source>
        <dbReference type="ARBA" id="ARBA00022741"/>
    </source>
</evidence>
<dbReference type="Gene3D" id="3.40.50.300">
    <property type="entry name" value="P-loop containing nucleotide triphosphate hydrolases"/>
    <property type="match status" value="2"/>
</dbReference>
<keyword evidence="4" id="KW-0547">Nucleotide-binding</keyword>
<evidence type="ECO:0000256" key="6">
    <source>
        <dbReference type="ARBA" id="ARBA00022840"/>
    </source>
</evidence>
<gene>
    <name evidence="11" type="primary">recN</name>
    <name evidence="11" type="ORF">EJ419_07975</name>
</gene>
<dbReference type="InterPro" id="IPR003395">
    <property type="entry name" value="RecF/RecN/SMC_N"/>
</dbReference>
<dbReference type="RefSeq" id="WP_131285347.1">
    <property type="nucleotide sequence ID" value="NZ_RXLP01000027.1"/>
</dbReference>
<dbReference type="OrthoDB" id="9806954at2"/>
<dbReference type="GO" id="GO:0043590">
    <property type="term" value="C:bacterial nucleoid"/>
    <property type="evidence" value="ECO:0007669"/>
    <property type="project" value="TreeGrafter"/>
</dbReference>
<dbReference type="SUPFAM" id="SSF52540">
    <property type="entry name" value="P-loop containing nucleoside triphosphate hydrolases"/>
    <property type="match status" value="1"/>
</dbReference>
<organism evidence="11 12">
    <name type="scientific">Alloscardovia theropitheci</name>
    <dbReference type="NCBI Taxonomy" id="2496842"/>
    <lineage>
        <taxon>Bacteria</taxon>
        <taxon>Bacillati</taxon>
        <taxon>Actinomycetota</taxon>
        <taxon>Actinomycetes</taxon>
        <taxon>Bifidobacteriales</taxon>
        <taxon>Bifidobacteriaceae</taxon>
        <taxon>Alloscardovia</taxon>
    </lineage>
</organism>
<dbReference type="GO" id="GO:0009432">
    <property type="term" value="P:SOS response"/>
    <property type="evidence" value="ECO:0007669"/>
    <property type="project" value="TreeGrafter"/>
</dbReference>
<evidence type="ECO:0000256" key="7">
    <source>
        <dbReference type="ARBA" id="ARBA00023204"/>
    </source>
</evidence>
<evidence type="ECO:0000256" key="9">
    <source>
        <dbReference type="PIRNR" id="PIRNR003128"/>
    </source>
</evidence>